<evidence type="ECO:0000313" key="2">
    <source>
        <dbReference type="Proteomes" id="UP000319557"/>
    </source>
</evidence>
<dbReference type="AlphaFoldDB" id="A0A517M1L2"/>
<proteinExistence type="predicted"/>
<evidence type="ECO:0000313" key="1">
    <source>
        <dbReference type="EMBL" id="QDS88709.1"/>
    </source>
</evidence>
<keyword evidence="2" id="KW-1185">Reference proteome</keyword>
<name>A0A517M1L2_9BACT</name>
<organism evidence="1 2">
    <name type="scientific">Rosistilla ulvae</name>
    <dbReference type="NCBI Taxonomy" id="1930277"/>
    <lineage>
        <taxon>Bacteria</taxon>
        <taxon>Pseudomonadati</taxon>
        <taxon>Planctomycetota</taxon>
        <taxon>Planctomycetia</taxon>
        <taxon>Pirellulales</taxon>
        <taxon>Pirellulaceae</taxon>
        <taxon>Rosistilla</taxon>
    </lineage>
</organism>
<reference evidence="1 2" key="1">
    <citation type="submission" date="2019-02" db="EMBL/GenBank/DDBJ databases">
        <title>Deep-cultivation of Planctomycetes and their phenomic and genomic characterization uncovers novel biology.</title>
        <authorList>
            <person name="Wiegand S."/>
            <person name="Jogler M."/>
            <person name="Boedeker C."/>
            <person name="Pinto D."/>
            <person name="Vollmers J."/>
            <person name="Rivas-Marin E."/>
            <person name="Kohn T."/>
            <person name="Peeters S.H."/>
            <person name="Heuer A."/>
            <person name="Rast P."/>
            <person name="Oberbeckmann S."/>
            <person name="Bunk B."/>
            <person name="Jeske O."/>
            <person name="Meyerdierks A."/>
            <person name="Storesund J.E."/>
            <person name="Kallscheuer N."/>
            <person name="Luecker S."/>
            <person name="Lage O.M."/>
            <person name="Pohl T."/>
            <person name="Merkel B.J."/>
            <person name="Hornburger P."/>
            <person name="Mueller R.-W."/>
            <person name="Bruemmer F."/>
            <person name="Labrenz M."/>
            <person name="Spormann A.M."/>
            <person name="Op den Camp H."/>
            <person name="Overmann J."/>
            <person name="Amann R."/>
            <person name="Jetten M.S.M."/>
            <person name="Mascher T."/>
            <person name="Medema M.H."/>
            <person name="Devos D.P."/>
            <person name="Kaster A.-K."/>
            <person name="Ovreas L."/>
            <person name="Rohde M."/>
            <person name="Galperin M.Y."/>
            <person name="Jogler C."/>
        </authorList>
    </citation>
    <scope>NUCLEOTIDE SEQUENCE [LARGE SCALE GENOMIC DNA]</scope>
    <source>
        <strain evidence="1 2">EC9</strain>
    </source>
</reference>
<gene>
    <name evidence="1" type="ORF">EC9_29010</name>
</gene>
<sequence length="433" mass="49579">MNKIVIPQKLDMDESLAVQLFANAFRCEPIETEHSYSFPVGSRTPHSVSITKSDLGIVIPSLSEKSTFADLWLTDDKHLEILVREEGYGPSRSLRGDPLVVRDDDNGVTYTVASPSDGYVLFFLHQISQHSDPRLFMRGFPAPMLDRMMQESDSQVSIFEILTRAYLRIKTVNIQCDSKTTVNRMSTLANAFLFQLAFNTDIALVPQREMDGYARAGRISRMRRNRPAEIDPPRRTYNPDLIHHYLLAVSTDNPVVEYLSHYHTLEHFYEAVFHDDLILAVQNQVTTPSFSYRRKKDIRDLIKTVRKSLKVQNDTVTFSEEQALRLTLKKFVELTALVNDLDAYDDSLVPYYKGNKVRFSNGPEVELHDADQDKVLKALAQRIYSTRNALVHSKDGEKAKYTPFADDHELAKELPLLRFIAERTILSNSTMIE</sequence>
<accession>A0A517M1L2</accession>
<dbReference type="Proteomes" id="UP000319557">
    <property type="component" value="Chromosome"/>
</dbReference>
<dbReference type="EMBL" id="CP036261">
    <property type="protein sequence ID" value="QDS88709.1"/>
    <property type="molecule type" value="Genomic_DNA"/>
</dbReference>
<dbReference type="KEGG" id="ruv:EC9_29010"/>
<protein>
    <submittedName>
        <fullName evidence="1">Uncharacterized protein</fullName>
    </submittedName>
</protein>